<evidence type="ECO:0000313" key="3">
    <source>
        <dbReference type="Proteomes" id="UP000077266"/>
    </source>
</evidence>
<dbReference type="STRING" id="1314781.A0A165JEQ6"/>
<sequence length="446" mass="46435">MSDNPLPQAPAPENVQHADAPAIHDGIAPPSASDPEQDLAEREAAQRAMDKLVARVKVAELTRMLRARLALVGFKVHHNLEALPIDALEREFATKFGADASGTASGSLKRRASGMSPALAQQVSSMGPPQSPSLYTSMLASPPPAKRARHAQPNALLPPPRVSPRGSTRAPARSPRNMPAQRASQRAVQKDSPHDANASTEPDAISAAATLTSLLLTSRSPRSNPVSRTSSIASSSQATAAATYPSSSQGTLLDDPLPLSPHKRTNTPPKRKAEENVEAAELMLFLATSPSPAQTHSKAATSKSLSGVGRVLFPTSKSTGTSNSAQSESKPPDASASRQEQSPPPASGSFSPARTPSHPSSSHALLTPKSASFNINDFINVSPSPSAPPPSSFFSSVNSGGYRPGMAATGRRLFEEETGSAASQRRTMFGDEPTSLAAGIDLVNAA</sequence>
<feature type="region of interest" description="Disordered" evidence="1">
    <location>
        <begin position="310"/>
        <end position="366"/>
    </location>
</feature>
<feature type="compositionally biased region" description="Low complexity" evidence="1">
    <location>
        <begin position="227"/>
        <end position="248"/>
    </location>
</feature>
<organism evidence="2 3">
    <name type="scientific">Exidia glandulosa HHB12029</name>
    <dbReference type="NCBI Taxonomy" id="1314781"/>
    <lineage>
        <taxon>Eukaryota</taxon>
        <taxon>Fungi</taxon>
        <taxon>Dikarya</taxon>
        <taxon>Basidiomycota</taxon>
        <taxon>Agaricomycotina</taxon>
        <taxon>Agaricomycetes</taxon>
        <taxon>Auriculariales</taxon>
        <taxon>Exidiaceae</taxon>
        <taxon>Exidia</taxon>
    </lineage>
</organism>
<proteinExistence type="predicted"/>
<protein>
    <submittedName>
        <fullName evidence="2">Uncharacterized protein</fullName>
    </submittedName>
</protein>
<gene>
    <name evidence="2" type="ORF">EXIGLDRAFT_502282</name>
</gene>
<evidence type="ECO:0000313" key="2">
    <source>
        <dbReference type="EMBL" id="KZV94740.1"/>
    </source>
</evidence>
<dbReference type="OrthoDB" id="3915838at2759"/>
<name>A0A165JEQ6_EXIGL</name>
<feature type="region of interest" description="Disordered" evidence="1">
    <location>
        <begin position="1"/>
        <end position="43"/>
    </location>
</feature>
<dbReference type="InParanoid" id="A0A165JEQ6"/>
<feature type="compositionally biased region" description="Polar residues" evidence="1">
    <location>
        <begin position="315"/>
        <end position="329"/>
    </location>
</feature>
<feature type="compositionally biased region" description="Polar residues" evidence="1">
    <location>
        <begin position="119"/>
        <end position="139"/>
    </location>
</feature>
<reference evidence="2 3" key="1">
    <citation type="journal article" date="2016" name="Mol. Biol. Evol.">
        <title>Comparative Genomics of Early-Diverging Mushroom-Forming Fungi Provides Insights into the Origins of Lignocellulose Decay Capabilities.</title>
        <authorList>
            <person name="Nagy L.G."/>
            <person name="Riley R."/>
            <person name="Tritt A."/>
            <person name="Adam C."/>
            <person name="Daum C."/>
            <person name="Floudas D."/>
            <person name="Sun H."/>
            <person name="Yadav J.S."/>
            <person name="Pangilinan J."/>
            <person name="Larsson K.H."/>
            <person name="Matsuura K."/>
            <person name="Barry K."/>
            <person name="Labutti K."/>
            <person name="Kuo R."/>
            <person name="Ohm R.A."/>
            <person name="Bhattacharya S.S."/>
            <person name="Shirouzu T."/>
            <person name="Yoshinaga Y."/>
            <person name="Martin F.M."/>
            <person name="Grigoriev I.V."/>
            <person name="Hibbett D.S."/>
        </authorList>
    </citation>
    <scope>NUCLEOTIDE SEQUENCE [LARGE SCALE GENOMIC DNA]</scope>
    <source>
        <strain evidence="2 3">HHB12029</strain>
    </source>
</reference>
<feature type="region of interest" description="Disordered" evidence="1">
    <location>
        <begin position="99"/>
        <end position="200"/>
    </location>
</feature>
<keyword evidence="3" id="KW-1185">Reference proteome</keyword>
<feature type="compositionally biased region" description="Polar residues" evidence="1">
    <location>
        <begin position="357"/>
        <end position="366"/>
    </location>
</feature>
<accession>A0A165JEQ6</accession>
<evidence type="ECO:0000256" key="1">
    <source>
        <dbReference type="SAM" id="MobiDB-lite"/>
    </source>
</evidence>
<dbReference type="AlphaFoldDB" id="A0A165JEQ6"/>
<dbReference type="Proteomes" id="UP000077266">
    <property type="component" value="Unassembled WGS sequence"/>
</dbReference>
<dbReference type="EMBL" id="KV425968">
    <property type="protein sequence ID" value="KZV94740.1"/>
    <property type="molecule type" value="Genomic_DNA"/>
</dbReference>
<feature type="region of interest" description="Disordered" evidence="1">
    <location>
        <begin position="219"/>
        <end position="275"/>
    </location>
</feature>